<organism evidence="1 2">
    <name type="scientific">Pistacia integerrima</name>
    <dbReference type="NCBI Taxonomy" id="434235"/>
    <lineage>
        <taxon>Eukaryota</taxon>
        <taxon>Viridiplantae</taxon>
        <taxon>Streptophyta</taxon>
        <taxon>Embryophyta</taxon>
        <taxon>Tracheophyta</taxon>
        <taxon>Spermatophyta</taxon>
        <taxon>Magnoliopsida</taxon>
        <taxon>eudicotyledons</taxon>
        <taxon>Gunneridae</taxon>
        <taxon>Pentapetalae</taxon>
        <taxon>rosids</taxon>
        <taxon>malvids</taxon>
        <taxon>Sapindales</taxon>
        <taxon>Anacardiaceae</taxon>
        <taxon>Pistacia</taxon>
    </lineage>
</organism>
<proteinExistence type="predicted"/>
<gene>
    <name evidence="1" type="ORF">Pint_32760</name>
</gene>
<evidence type="ECO:0000313" key="1">
    <source>
        <dbReference type="EMBL" id="KAJ0020372.1"/>
    </source>
</evidence>
<dbReference type="Proteomes" id="UP001163603">
    <property type="component" value="Chromosome 11"/>
</dbReference>
<protein>
    <submittedName>
        <fullName evidence="1">Uncharacterized protein</fullName>
    </submittedName>
</protein>
<keyword evidence="2" id="KW-1185">Reference proteome</keyword>
<name>A0ACC0XPY5_9ROSI</name>
<comment type="caution">
    <text evidence="1">The sequence shown here is derived from an EMBL/GenBank/DDBJ whole genome shotgun (WGS) entry which is preliminary data.</text>
</comment>
<reference evidence="2" key="1">
    <citation type="journal article" date="2023" name="G3 (Bethesda)">
        <title>Genome assembly and association tests identify interacting loci associated with vigor, precocity, and sex in interspecific pistachio rootstocks.</title>
        <authorList>
            <person name="Palmer W."/>
            <person name="Jacygrad E."/>
            <person name="Sagayaradj S."/>
            <person name="Cavanaugh K."/>
            <person name="Han R."/>
            <person name="Bertier L."/>
            <person name="Beede B."/>
            <person name="Kafkas S."/>
            <person name="Golino D."/>
            <person name="Preece J."/>
            <person name="Michelmore R."/>
        </authorList>
    </citation>
    <scope>NUCLEOTIDE SEQUENCE [LARGE SCALE GENOMIC DNA]</scope>
</reference>
<evidence type="ECO:0000313" key="2">
    <source>
        <dbReference type="Proteomes" id="UP001163603"/>
    </source>
</evidence>
<dbReference type="EMBL" id="CM047746">
    <property type="protein sequence ID" value="KAJ0020372.1"/>
    <property type="molecule type" value="Genomic_DNA"/>
</dbReference>
<sequence length="47" mass="5663">MRLEKCKERARKIKQETVSLILLHSFLKGVCDVTCWLIRPIIFFKRD</sequence>
<accession>A0ACC0XPY5</accession>